<dbReference type="InterPro" id="IPR006680">
    <property type="entry name" value="Amidohydro-rel"/>
</dbReference>
<evidence type="ECO:0000313" key="2">
    <source>
        <dbReference type="EMBL" id="OJJ87455.1"/>
    </source>
</evidence>
<protein>
    <recommendedName>
        <fullName evidence="1">Amidohydrolase-related domain-containing protein</fullName>
    </recommendedName>
</protein>
<sequence length="435" mass="47288">MTTNANVPYRPTPADITINNHRPGDPSKVLFKDVQILDSTGALPYKGNVLIEGERISSVGDVDESAIEGALIIDGEGKKTLMSGLIDAHTHLSWNNAPTIHGLTNLQLEEHVLHTANSAKTYIDCGYTMCFGAASARSRLDIAIKGAIKSGLISGPRTLANTPEITTTGGAIVPSISRYADGPYEMRKIVREFILLGADNIKLSMTGDDIHETMRSEDTYFTLEETVAAVEEAHNRGKRVCSHARSAASVKHSLRAGVDMIYHASFIDEEGMDMLEQAKDTVFIAPAINFPFASCQGDAITFGLTPEMAAKKGLKYEVEMACKAMQEMHRRGIRILPGGDYGFAWAPHGTYARDLKHFVDLFGYTPMESILAATSLGGELMGYPDDLGKVRPGFYADVILVDGDPLKEIEVLQDQNRLHAIVINGHVHKNMSKGA</sequence>
<dbReference type="STRING" id="1160497.A0A1L9VU68"/>
<dbReference type="GO" id="GO:0016810">
    <property type="term" value="F:hydrolase activity, acting on carbon-nitrogen (but not peptide) bonds"/>
    <property type="evidence" value="ECO:0007669"/>
    <property type="project" value="InterPro"/>
</dbReference>
<dbReference type="RefSeq" id="XP_022404144.1">
    <property type="nucleotide sequence ID" value="XM_022542201.1"/>
</dbReference>
<organism evidence="2 3">
    <name type="scientific">Aspergillus glaucus CBS 516.65</name>
    <dbReference type="NCBI Taxonomy" id="1160497"/>
    <lineage>
        <taxon>Eukaryota</taxon>
        <taxon>Fungi</taxon>
        <taxon>Dikarya</taxon>
        <taxon>Ascomycota</taxon>
        <taxon>Pezizomycotina</taxon>
        <taxon>Eurotiomycetes</taxon>
        <taxon>Eurotiomycetidae</taxon>
        <taxon>Eurotiales</taxon>
        <taxon>Aspergillaceae</taxon>
        <taxon>Aspergillus</taxon>
        <taxon>Aspergillus subgen. Aspergillus</taxon>
    </lineage>
</organism>
<dbReference type="Pfam" id="PF01979">
    <property type="entry name" value="Amidohydro_1"/>
    <property type="match status" value="1"/>
</dbReference>
<dbReference type="AlphaFoldDB" id="A0A1L9VU68"/>
<evidence type="ECO:0000259" key="1">
    <source>
        <dbReference type="Pfam" id="PF01979"/>
    </source>
</evidence>
<dbReference type="InterPro" id="IPR057744">
    <property type="entry name" value="OTAase-like"/>
</dbReference>
<feature type="domain" description="Amidohydrolase-related" evidence="1">
    <location>
        <begin position="81"/>
        <end position="427"/>
    </location>
</feature>
<proteinExistence type="predicted"/>
<name>A0A1L9VU68_ASPGL</name>
<keyword evidence="3" id="KW-1185">Reference proteome</keyword>
<dbReference type="PANTHER" id="PTHR43135">
    <property type="entry name" value="ALPHA-D-RIBOSE 1-METHYLPHOSPHONATE 5-TRIPHOSPHATE DIPHOSPHATASE"/>
    <property type="match status" value="1"/>
</dbReference>
<gene>
    <name evidence="2" type="ORF">ASPGLDRAFT_1509812</name>
</gene>
<dbReference type="Proteomes" id="UP000184300">
    <property type="component" value="Unassembled WGS sequence"/>
</dbReference>
<dbReference type="Gene3D" id="2.30.40.10">
    <property type="entry name" value="Urease, subunit C, domain 1"/>
    <property type="match status" value="1"/>
</dbReference>
<accession>A0A1L9VU68</accession>
<dbReference type="SUPFAM" id="SSF51556">
    <property type="entry name" value="Metallo-dependent hydrolases"/>
    <property type="match status" value="1"/>
</dbReference>
<evidence type="ECO:0000313" key="3">
    <source>
        <dbReference type="Proteomes" id="UP000184300"/>
    </source>
</evidence>
<dbReference type="OrthoDB" id="194468at2759"/>
<dbReference type="InterPro" id="IPR051781">
    <property type="entry name" value="Metallo-dep_Hydrolase"/>
</dbReference>
<dbReference type="InterPro" id="IPR032466">
    <property type="entry name" value="Metal_Hydrolase"/>
</dbReference>
<dbReference type="InterPro" id="IPR011059">
    <property type="entry name" value="Metal-dep_hydrolase_composite"/>
</dbReference>
<dbReference type="PANTHER" id="PTHR43135:SF3">
    <property type="entry name" value="ALPHA-D-RIBOSE 1-METHYLPHOSPHONATE 5-TRIPHOSPHATE DIPHOSPHATASE"/>
    <property type="match status" value="1"/>
</dbReference>
<reference evidence="3" key="1">
    <citation type="journal article" date="2017" name="Genome Biol.">
        <title>Comparative genomics reveals high biological diversity and specific adaptations in the industrially and medically important fungal genus Aspergillus.</title>
        <authorList>
            <person name="de Vries R.P."/>
            <person name="Riley R."/>
            <person name="Wiebenga A."/>
            <person name="Aguilar-Osorio G."/>
            <person name="Amillis S."/>
            <person name="Uchima C.A."/>
            <person name="Anderluh G."/>
            <person name="Asadollahi M."/>
            <person name="Askin M."/>
            <person name="Barry K."/>
            <person name="Battaglia E."/>
            <person name="Bayram O."/>
            <person name="Benocci T."/>
            <person name="Braus-Stromeyer S.A."/>
            <person name="Caldana C."/>
            <person name="Canovas D."/>
            <person name="Cerqueira G.C."/>
            <person name="Chen F."/>
            <person name="Chen W."/>
            <person name="Choi C."/>
            <person name="Clum A."/>
            <person name="Dos Santos R.A."/>
            <person name="Damasio A.R."/>
            <person name="Diallinas G."/>
            <person name="Emri T."/>
            <person name="Fekete E."/>
            <person name="Flipphi M."/>
            <person name="Freyberg S."/>
            <person name="Gallo A."/>
            <person name="Gournas C."/>
            <person name="Habgood R."/>
            <person name="Hainaut M."/>
            <person name="Harispe M.L."/>
            <person name="Henrissat B."/>
            <person name="Hilden K.S."/>
            <person name="Hope R."/>
            <person name="Hossain A."/>
            <person name="Karabika E."/>
            <person name="Karaffa L."/>
            <person name="Karanyi Z."/>
            <person name="Krasevec N."/>
            <person name="Kuo A."/>
            <person name="Kusch H."/>
            <person name="LaButti K."/>
            <person name="Lagendijk E.L."/>
            <person name="Lapidus A."/>
            <person name="Levasseur A."/>
            <person name="Lindquist E."/>
            <person name="Lipzen A."/>
            <person name="Logrieco A.F."/>
            <person name="MacCabe A."/>
            <person name="Maekelae M.R."/>
            <person name="Malavazi I."/>
            <person name="Melin P."/>
            <person name="Meyer V."/>
            <person name="Mielnichuk N."/>
            <person name="Miskei M."/>
            <person name="Molnar A.P."/>
            <person name="Mule G."/>
            <person name="Ngan C.Y."/>
            <person name="Orejas M."/>
            <person name="Orosz E."/>
            <person name="Ouedraogo J.P."/>
            <person name="Overkamp K.M."/>
            <person name="Park H.-S."/>
            <person name="Perrone G."/>
            <person name="Piumi F."/>
            <person name="Punt P.J."/>
            <person name="Ram A.F."/>
            <person name="Ramon A."/>
            <person name="Rauscher S."/>
            <person name="Record E."/>
            <person name="Riano-Pachon D.M."/>
            <person name="Robert V."/>
            <person name="Roehrig J."/>
            <person name="Ruller R."/>
            <person name="Salamov A."/>
            <person name="Salih N.S."/>
            <person name="Samson R.A."/>
            <person name="Sandor E."/>
            <person name="Sanguinetti M."/>
            <person name="Schuetze T."/>
            <person name="Sepcic K."/>
            <person name="Shelest E."/>
            <person name="Sherlock G."/>
            <person name="Sophianopoulou V."/>
            <person name="Squina F.M."/>
            <person name="Sun H."/>
            <person name="Susca A."/>
            <person name="Todd R.B."/>
            <person name="Tsang A."/>
            <person name="Unkles S.E."/>
            <person name="van de Wiele N."/>
            <person name="van Rossen-Uffink D."/>
            <person name="Oliveira J.V."/>
            <person name="Vesth T.C."/>
            <person name="Visser J."/>
            <person name="Yu J.-H."/>
            <person name="Zhou M."/>
            <person name="Andersen M.R."/>
            <person name="Archer D.B."/>
            <person name="Baker S.E."/>
            <person name="Benoit I."/>
            <person name="Brakhage A.A."/>
            <person name="Braus G.H."/>
            <person name="Fischer R."/>
            <person name="Frisvad J.C."/>
            <person name="Goldman G.H."/>
            <person name="Houbraken J."/>
            <person name="Oakley B."/>
            <person name="Pocsi I."/>
            <person name="Scazzocchio C."/>
            <person name="Seiboth B."/>
            <person name="vanKuyk P.A."/>
            <person name="Wortman J."/>
            <person name="Dyer P.S."/>
            <person name="Grigoriev I.V."/>
        </authorList>
    </citation>
    <scope>NUCLEOTIDE SEQUENCE [LARGE SCALE GENOMIC DNA]</scope>
    <source>
        <strain evidence="3">CBS 516.65</strain>
    </source>
</reference>
<dbReference type="Gene3D" id="3.20.20.140">
    <property type="entry name" value="Metal-dependent hydrolases"/>
    <property type="match status" value="1"/>
</dbReference>
<dbReference type="EMBL" id="KV878891">
    <property type="protein sequence ID" value="OJJ87455.1"/>
    <property type="molecule type" value="Genomic_DNA"/>
</dbReference>
<dbReference type="VEuPathDB" id="FungiDB:ASPGLDRAFT_1509812"/>
<dbReference type="SUPFAM" id="SSF51338">
    <property type="entry name" value="Composite domain of metallo-dependent hydrolases"/>
    <property type="match status" value="1"/>
</dbReference>
<dbReference type="CDD" id="cd01299">
    <property type="entry name" value="Met_dep_hydrolase_A"/>
    <property type="match status" value="1"/>
</dbReference>
<dbReference type="GeneID" id="34458462"/>